<comment type="subcellular location">
    <subcellularLocation>
        <location evidence="1">Nucleus</location>
    </subcellularLocation>
</comment>
<accession>A0A1Y2HMP8</accession>
<feature type="region of interest" description="Disordered" evidence="4">
    <location>
        <begin position="199"/>
        <end position="225"/>
    </location>
</feature>
<evidence type="ECO:0000256" key="3">
    <source>
        <dbReference type="ARBA" id="ARBA00023242"/>
    </source>
</evidence>
<dbReference type="PANTHER" id="PTHR13486">
    <property type="entry name" value="TELOMERE LENGTH AND SILENCING PROTEIN 1 TLS1 FAMILY MEMBER"/>
    <property type="match status" value="1"/>
</dbReference>
<keyword evidence="6" id="KW-1185">Reference proteome</keyword>
<reference evidence="5 6" key="1">
    <citation type="submission" date="2016-07" db="EMBL/GenBank/DDBJ databases">
        <title>Pervasive Adenine N6-methylation of Active Genes in Fungi.</title>
        <authorList>
            <consortium name="DOE Joint Genome Institute"/>
            <person name="Mondo S.J."/>
            <person name="Dannebaum R.O."/>
            <person name="Kuo R.C."/>
            <person name="Labutti K."/>
            <person name="Haridas S."/>
            <person name="Kuo A."/>
            <person name="Salamov A."/>
            <person name="Ahrendt S.R."/>
            <person name="Lipzen A."/>
            <person name="Sullivan W."/>
            <person name="Andreopoulos W.B."/>
            <person name="Clum A."/>
            <person name="Lindquist E."/>
            <person name="Daum C."/>
            <person name="Ramamoorthy G.K."/>
            <person name="Gryganskyi A."/>
            <person name="Culley D."/>
            <person name="Magnuson J.K."/>
            <person name="James T.Y."/>
            <person name="O'Malley M.A."/>
            <person name="Stajich J.E."/>
            <person name="Spatafora J.W."/>
            <person name="Visel A."/>
            <person name="Grigoriev I.V."/>
        </authorList>
    </citation>
    <scope>NUCLEOTIDE SEQUENCE [LARGE SCALE GENOMIC DNA]</scope>
    <source>
        <strain evidence="5 6">PL171</strain>
    </source>
</reference>
<evidence type="ECO:0000256" key="2">
    <source>
        <dbReference type="ARBA" id="ARBA00007643"/>
    </source>
</evidence>
<feature type="region of interest" description="Disordered" evidence="4">
    <location>
        <begin position="387"/>
        <end position="431"/>
    </location>
</feature>
<evidence type="ECO:0000256" key="4">
    <source>
        <dbReference type="SAM" id="MobiDB-lite"/>
    </source>
</evidence>
<proteinExistence type="inferred from homology"/>
<dbReference type="OrthoDB" id="5627at2759"/>
<name>A0A1Y2HMP8_9FUNG</name>
<protein>
    <submittedName>
        <fullName evidence="5">Hepatocellular carcinoma-associated antigen 59-domain-containing protein</fullName>
    </submittedName>
</protein>
<dbReference type="GO" id="GO:0005681">
    <property type="term" value="C:spliceosomal complex"/>
    <property type="evidence" value="ECO:0007669"/>
    <property type="project" value="TreeGrafter"/>
</dbReference>
<feature type="compositionally biased region" description="Basic and acidic residues" evidence="4">
    <location>
        <begin position="387"/>
        <end position="413"/>
    </location>
</feature>
<dbReference type="AlphaFoldDB" id="A0A1Y2HMP8"/>
<comment type="similarity">
    <text evidence="2">Belongs to the TLS1 family.</text>
</comment>
<organism evidence="5 6">
    <name type="scientific">Catenaria anguillulae PL171</name>
    <dbReference type="NCBI Taxonomy" id="765915"/>
    <lineage>
        <taxon>Eukaryota</taxon>
        <taxon>Fungi</taxon>
        <taxon>Fungi incertae sedis</taxon>
        <taxon>Blastocladiomycota</taxon>
        <taxon>Blastocladiomycetes</taxon>
        <taxon>Blastocladiales</taxon>
        <taxon>Catenariaceae</taxon>
        <taxon>Catenaria</taxon>
    </lineage>
</organism>
<sequence>MNSQSRKPSSPIEVFSSTSSPHRRPSPTRRSLPSPSEDSSAAAQPDSAAASVPSAPAPAFIKRSSVRKANLRKPTASAASSRPNDAPPLSPDKPNSSDNPIDLIADIKYARKLRARGGRGVDAGTLVAAIAGGADEDAGDKDAAEKGLPDISKLESISVGGLSKAGGAKEKEGYLSSFTGTNKTLDATKHMERYIEEQLAKRRQLASASTTASSDATTGAGSTTAAPISYDDELYTLPEHLRTSKPDVIEGSVTASAAMLTAIPEIDLGPESKSKAIVQTERLLARTANAQHDLLEHDLAFHNNPFPSMRWRISRKTRESLYDMTHGAGAAAGAADVDAAAVEQAVADELTRDRRGQRTVGAQGIVTNDDELRRRFELERRLGEVSSGREVRSVKVDHKEREVKLRGREREAEPGDEGESLGKKRRVGEAE</sequence>
<comment type="caution">
    <text evidence="5">The sequence shown here is derived from an EMBL/GenBank/DDBJ whole genome shotgun (WGS) entry which is preliminary data.</text>
</comment>
<dbReference type="PANTHER" id="PTHR13486:SF2">
    <property type="entry name" value="SPLICING FACTOR C9ORF78"/>
    <property type="match status" value="1"/>
</dbReference>
<evidence type="ECO:0000313" key="5">
    <source>
        <dbReference type="EMBL" id="ORZ35855.1"/>
    </source>
</evidence>
<gene>
    <name evidence="5" type="ORF">BCR44DRAFT_35492</name>
</gene>
<dbReference type="Pfam" id="PF07052">
    <property type="entry name" value="Hep_59"/>
    <property type="match status" value="1"/>
</dbReference>
<evidence type="ECO:0000313" key="6">
    <source>
        <dbReference type="Proteomes" id="UP000193411"/>
    </source>
</evidence>
<feature type="region of interest" description="Disordered" evidence="4">
    <location>
        <begin position="1"/>
        <end position="101"/>
    </location>
</feature>
<feature type="compositionally biased region" description="Low complexity" evidence="4">
    <location>
        <begin position="28"/>
        <end position="59"/>
    </location>
</feature>
<dbReference type="Proteomes" id="UP000193411">
    <property type="component" value="Unassembled WGS sequence"/>
</dbReference>
<evidence type="ECO:0000256" key="1">
    <source>
        <dbReference type="ARBA" id="ARBA00004123"/>
    </source>
</evidence>
<dbReference type="InterPro" id="IPR010756">
    <property type="entry name" value="Tls1-like"/>
</dbReference>
<dbReference type="GO" id="GO:0000398">
    <property type="term" value="P:mRNA splicing, via spliceosome"/>
    <property type="evidence" value="ECO:0007669"/>
    <property type="project" value="TreeGrafter"/>
</dbReference>
<dbReference type="STRING" id="765915.A0A1Y2HMP8"/>
<dbReference type="EMBL" id="MCFL01000020">
    <property type="protein sequence ID" value="ORZ35855.1"/>
    <property type="molecule type" value="Genomic_DNA"/>
</dbReference>
<keyword evidence="3" id="KW-0539">Nucleus</keyword>
<feature type="compositionally biased region" description="Low complexity" evidence="4">
    <location>
        <begin position="206"/>
        <end position="225"/>
    </location>
</feature>